<keyword evidence="3" id="KW-1185">Reference proteome</keyword>
<sequence>MTEGVALAHDYATQRGGAERVALWLAEAFPGSPMYTTLYDHEGTFPEFSRLDLRTSPLDRVGALRRHHRLALPLLAPAVSAQRVEADVLLASSTGWAHGYKGAGRTVVYCHAPARWLYQRDRYLGGRDGRGAADRVRGGIASAALATLSPALRGWDRRAAERADVYLANSTVTQRAIREAYGIEAEILPPPPAMLPAGPEQEVPGIEPGFLLCVARLLPYKNVDVLVEAARLAGRRLVIVGDGPDRARLEGLAATGAPVSGRWGSPSGTVAARGRTTLLGRVDDPELRWLYRNCSMLVAASYEDYGLSPLEAGAFGRPSVVLRDGGYLDTVVDGVTGTFFDAPEPRLVARAVQDASDVPWEDDVLTAHVETFAIPRFVARLREVVDAQRSIVHGGTSTSGKRNP</sequence>
<accession>A0A9D5YZ53</accession>
<dbReference type="GO" id="GO:0016757">
    <property type="term" value="F:glycosyltransferase activity"/>
    <property type="evidence" value="ECO:0007669"/>
    <property type="project" value="TreeGrafter"/>
</dbReference>
<proteinExistence type="predicted"/>
<protein>
    <recommendedName>
        <fullName evidence="1">D-inositol 3-phosphate glycosyltransferase</fullName>
    </recommendedName>
</protein>
<comment type="caution">
    <text evidence="2">The sequence shown here is derived from an EMBL/GenBank/DDBJ whole genome shotgun (WGS) entry which is preliminary data.</text>
</comment>
<dbReference type="Pfam" id="PF13692">
    <property type="entry name" value="Glyco_trans_1_4"/>
    <property type="match status" value="1"/>
</dbReference>
<dbReference type="EMBL" id="JACSPN010000004">
    <property type="protein sequence ID" value="MBE7699699.1"/>
    <property type="molecule type" value="Genomic_DNA"/>
</dbReference>
<dbReference type="Proteomes" id="UP000822993">
    <property type="component" value="Unassembled WGS sequence"/>
</dbReference>
<gene>
    <name evidence="2" type="ORF">H9623_05160</name>
</gene>
<dbReference type="Gene3D" id="3.40.50.2000">
    <property type="entry name" value="Glycogen Phosphorylase B"/>
    <property type="match status" value="2"/>
</dbReference>
<dbReference type="SUPFAM" id="SSF53756">
    <property type="entry name" value="UDP-Glycosyltransferase/glycogen phosphorylase"/>
    <property type="match status" value="1"/>
</dbReference>
<reference evidence="2 3" key="1">
    <citation type="submission" date="2020-08" db="EMBL/GenBank/DDBJ databases">
        <title>A Genomic Blueprint of the Chicken Gut Microbiome.</title>
        <authorList>
            <person name="Gilroy R."/>
            <person name="Ravi A."/>
            <person name="Getino M."/>
            <person name="Pursley I."/>
            <person name="Horton D.L."/>
            <person name="Alikhan N.-F."/>
            <person name="Baker D."/>
            <person name="Gharbi K."/>
            <person name="Hall N."/>
            <person name="Watson M."/>
            <person name="Adriaenssens E.M."/>
            <person name="Foster-Nyarko E."/>
            <person name="Jarju S."/>
            <person name="Secka A."/>
            <person name="Antonio M."/>
            <person name="Oren A."/>
            <person name="Chaudhuri R."/>
            <person name="La Ragione R.M."/>
            <person name="Hildebrand F."/>
            <person name="Pallen M.J."/>
        </authorList>
    </citation>
    <scope>NUCLEOTIDE SEQUENCE [LARGE SCALE GENOMIC DNA]</scope>
    <source>
        <strain evidence="2 3">Sa1BUA8</strain>
    </source>
</reference>
<dbReference type="RefSeq" id="WP_193718985.1">
    <property type="nucleotide sequence ID" value="NZ_JACSPN010000004.1"/>
</dbReference>
<evidence type="ECO:0000313" key="3">
    <source>
        <dbReference type="Proteomes" id="UP000822993"/>
    </source>
</evidence>
<dbReference type="InterPro" id="IPR050194">
    <property type="entry name" value="Glycosyltransferase_grp1"/>
</dbReference>
<organism evidence="2 3">
    <name type="scientific">Oerskovia douganii</name>
    <dbReference type="NCBI Taxonomy" id="2762210"/>
    <lineage>
        <taxon>Bacteria</taxon>
        <taxon>Bacillati</taxon>
        <taxon>Actinomycetota</taxon>
        <taxon>Actinomycetes</taxon>
        <taxon>Micrococcales</taxon>
        <taxon>Cellulomonadaceae</taxon>
        <taxon>Oerskovia</taxon>
    </lineage>
</organism>
<dbReference type="AlphaFoldDB" id="A0A9D5YZ53"/>
<evidence type="ECO:0000313" key="2">
    <source>
        <dbReference type="EMBL" id="MBE7699699.1"/>
    </source>
</evidence>
<name>A0A9D5YZ53_9CELL</name>
<dbReference type="PANTHER" id="PTHR45947">
    <property type="entry name" value="SULFOQUINOVOSYL TRANSFERASE SQD2"/>
    <property type="match status" value="1"/>
</dbReference>
<evidence type="ECO:0000256" key="1">
    <source>
        <dbReference type="ARBA" id="ARBA00021292"/>
    </source>
</evidence>
<dbReference type="PANTHER" id="PTHR45947:SF3">
    <property type="entry name" value="SULFOQUINOVOSYL TRANSFERASE SQD2"/>
    <property type="match status" value="1"/>
</dbReference>